<dbReference type="Pfam" id="PF01261">
    <property type="entry name" value="AP_endonuc_2"/>
    <property type="match status" value="1"/>
</dbReference>
<dbReference type="PANTHER" id="PTHR12110">
    <property type="entry name" value="HYDROXYPYRUVATE ISOMERASE"/>
    <property type="match status" value="1"/>
</dbReference>
<gene>
    <name evidence="2" type="ORF">HNQ39_002471</name>
</gene>
<dbReference type="InterPro" id="IPR050312">
    <property type="entry name" value="IolE/XylAMocC-like"/>
</dbReference>
<dbReference type="InterPro" id="IPR036237">
    <property type="entry name" value="Xyl_isomerase-like_sf"/>
</dbReference>
<evidence type="ECO:0000313" key="3">
    <source>
        <dbReference type="Proteomes" id="UP000520814"/>
    </source>
</evidence>
<organism evidence="2 3">
    <name type="scientific">Armatimonas rosea</name>
    <dbReference type="NCBI Taxonomy" id="685828"/>
    <lineage>
        <taxon>Bacteria</taxon>
        <taxon>Bacillati</taxon>
        <taxon>Armatimonadota</taxon>
        <taxon>Armatimonadia</taxon>
        <taxon>Armatimonadales</taxon>
        <taxon>Armatimonadaceae</taxon>
        <taxon>Armatimonas</taxon>
    </lineage>
</organism>
<keyword evidence="3" id="KW-1185">Reference proteome</keyword>
<dbReference type="RefSeq" id="WP_184196101.1">
    <property type="nucleotide sequence ID" value="NZ_JACHGW010000002.1"/>
</dbReference>
<dbReference type="Gene3D" id="3.20.20.150">
    <property type="entry name" value="Divalent-metal-dependent TIM barrel enzymes"/>
    <property type="match status" value="1"/>
</dbReference>
<dbReference type="EMBL" id="JACHGW010000002">
    <property type="protein sequence ID" value="MBB6050680.1"/>
    <property type="molecule type" value="Genomic_DNA"/>
</dbReference>
<comment type="caution">
    <text evidence="2">The sequence shown here is derived from an EMBL/GenBank/DDBJ whole genome shotgun (WGS) entry which is preliminary data.</text>
</comment>
<reference evidence="2 3" key="1">
    <citation type="submission" date="2020-08" db="EMBL/GenBank/DDBJ databases">
        <title>Genomic Encyclopedia of Type Strains, Phase IV (KMG-IV): sequencing the most valuable type-strain genomes for metagenomic binning, comparative biology and taxonomic classification.</title>
        <authorList>
            <person name="Goeker M."/>
        </authorList>
    </citation>
    <scope>NUCLEOTIDE SEQUENCE [LARGE SCALE GENOMIC DNA]</scope>
    <source>
        <strain evidence="2 3">DSM 23562</strain>
    </source>
</reference>
<evidence type="ECO:0000313" key="2">
    <source>
        <dbReference type="EMBL" id="MBB6050680.1"/>
    </source>
</evidence>
<dbReference type="Proteomes" id="UP000520814">
    <property type="component" value="Unassembled WGS sequence"/>
</dbReference>
<proteinExistence type="predicted"/>
<dbReference type="AlphaFoldDB" id="A0A7W9SQP2"/>
<evidence type="ECO:0000259" key="1">
    <source>
        <dbReference type="Pfam" id="PF01261"/>
    </source>
</evidence>
<feature type="domain" description="Xylose isomerase-like TIM barrel" evidence="1">
    <location>
        <begin position="38"/>
        <end position="251"/>
    </location>
</feature>
<keyword evidence="2" id="KW-0413">Isomerase</keyword>
<dbReference type="InterPro" id="IPR013022">
    <property type="entry name" value="Xyl_isomerase-like_TIM-brl"/>
</dbReference>
<dbReference type="GO" id="GO:0016853">
    <property type="term" value="F:isomerase activity"/>
    <property type="evidence" value="ECO:0007669"/>
    <property type="project" value="UniProtKB-KW"/>
</dbReference>
<dbReference type="PANTHER" id="PTHR12110:SF53">
    <property type="entry name" value="BLR5974 PROTEIN"/>
    <property type="match status" value="1"/>
</dbReference>
<dbReference type="SUPFAM" id="SSF51658">
    <property type="entry name" value="Xylose isomerase-like"/>
    <property type="match status" value="1"/>
</dbReference>
<name>A0A7W9SQP2_ARMRO</name>
<sequence>MPIPFALTAYALPHVLGYLPTKDGTPNPSPLSPLGLLDAAQARGLAGVDIPLPPDLSADALHDALGERGLRLVVEGMSVLEMEDAEGYLKKAALAGARVVRFTLSGILCGDRRKLGQHEGWFIRRDALARRITELLPVAESLGLSLAFENHQDADTSDFLWLYEKTGAHPAFGVCLDAGNPLAVGEDPVVTAYRLGPLIRHIHCKDYTIHFAPEGYRLVRCAAGTGVVDFPRILEIVRCNGFPHLLPGIEIAAQATRTIPLLEVSWWAEYPERDVRTLIPALQILWAKGRPQDQPYSSAWERGESSEAVCAEEWRLVDRSVAYFGSLGLE</sequence>
<protein>
    <submittedName>
        <fullName evidence="2">Sugar phosphate isomerase/epimerase</fullName>
    </submittedName>
</protein>
<accession>A0A7W9SQP2</accession>